<dbReference type="EMBL" id="AECV01000024">
    <property type="protein sequence ID" value="EFW29396.1"/>
    <property type="molecule type" value="Genomic_DNA"/>
</dbReference>
<gene>
    <name evidence="2" type="ORF">HMPREF9555_01424</name>
</gene>
<keyword evidence="1" id="KW-1133">Transmembrane helix</keyword>
<dbReference type="AlphaFoldDB" id="E7N351"/>
<feature type="transmembrane region" description="Helical" evidence="1">
    <location>
        <begin position="20"/>
        <end position="41"/>
    </location>
</feature>
<proteinExistence type="predicted"/>
<dbReference type="Proteomes" id="UP000004633">
    <property type="component" value="Unassembled WGS sequence"/>
</dbReference>
<reference evidence="2 3" key="1">
    <citation type="submission" date="2010-08" db="EMBL/GenBank/DDBJ databases">
        <authorList>
            <person name="Weinstock G."/>
            <person name="Sodergren E."/>
            <person name="Clifton S."/>
            <person name="Fulton L."/>
            <person name="Fulton B."/>
            <person name="Courtney L."/>
            <person name="Fronick C."/>
            <person name="Harrison M."/>
            <person name="Strong C."/>
            <person name="Farmer C."/>
            <person name="Delahaunty K."/>
            <person name="Markovic C."/>
            <person name="Hall O."/>
            <person name="Minx P."/>
            <person name="Tomlinson C."/>
            <person name="Mitreva M."/>
            <person name="Hou S."/>
            <person name="Chen J."/>
            <person name="Wollam A."/>
            <person name="Pepin K.H."/>
            <person name="Johnson M."/>
            <person name="Bhonagiri V."/>
            <person name="Zhang X."/>
            <person name="Suruliraj S."/>
            <person name="Warren W."/>
            <person name="Chinwalla A."/>
            <person name="Mardis E.R."/>
            <person name="Wilson R.K."/>
        </authorList>
    </citation>
    <scope>NUCLEOTIDE SEQUENCE [LARGE SCALE GENOMIC DNA]</scope>
    <source>
        <strain evidence="2 3">F0399</strain>
    </source>
</reference>
<evidence type="ECO:0000313" key="3">
    <source>
        <dbReference type="Proteomes" id="UP000004633"/>
    </source>
</evidence>
<sequence>MLHYVPAVIALLLLVILFRYLPGRVFFIFAFLTAIMGGVLFHTQTEKREEPPLTQERLAAMNRDQELFVPWWNDYQKGIGELDRCWSRYHQILADAKNGESDIRATYARLSELERDMQDLRARMDKNVPPVTLSDEIYNPVASIVVKTDAYVAAEQKAVTLTRAAADPAAMQEKKPAEQARLLELVMLRESPVALFIEDEIGAVRKYLAPVSSVHRDERVKPDETTKKTND</sequence>
<evidence type="ECO:0000256" key="1">
    <source>
        <dbReference type="SAM" id="Phobius"/>
    </source>
</evidence>
<dbReference type="RefSeq" id="WP_009350083.1">
    <property type="nucleotide sequence ID" value="NZ_GL638137.1"/>
</dbReference>
<protein>
    <submittedName>
        <fullName evidence="2">Uncharacterized protein</fullName>
    </submittedName>
</protein>
<comment type="caution">
    <text evidence="2">The sequence shown here is derived from an EMBL/GenBank/DDBJ whole genome shotgun (WGS) entry which is preliminary data.</text>
</comment>
<keyword evidence="3" id="KW-1185">Reference proteome</keyword>
<evidence type="ECO:0000313" key="2">
    <source>
        <dbReference type="EMBL" id="EFW29396.1"/>
    </source>
</evidence>
<organism evidence="2 3">
    <name type="scientific">Selenomonas artemidis F0399</name>
    <dbReference type="NCBI Taxonomy" id="749551"/>
    <lineage>
        <taxon>Bacteria</taxon>
        <taxon>Bacillati</taxon>
        <taxon>Bacillota</taxon>
        <taxon>Negativicutes</taxon>
        <taxon>Selenomonadales</taxon>
        <taxon>Selenomonadaceae</taxon>
        <taxon>Selenomonas</taxon>
    </lineage>
</organism>
<keyword evidence="1" id="KW-0472">Membrane</keyword>
<dbReference type="STRING" id="749551.HMPREF9555_01424"/>
<accession>E7N351</accession>
<name>E7N351_9FIRM</name>
<keyword evidence="1" id="KW-0812">Transmembrane</keyword>
<dbReference type="HOGENOM" id="CLU_1193762_0_0_9"/>